<evidence type="ECO:0000313" key="7">
    <source>
        <dbReference type="Proteomes" id="UP000567099"/>
    </source>
</evidence>
<dbReference type="Proteomes" id="UP000567099">
    <property type="component" value="Unassembled WGS sequence"/>
</dbReference>
<dbReference type="EMBL" id="JACDUO010000003">
    <property type="protein sequence ID" value="MBA2864776.1"/>
    <property type="molecule type" value="Genomic_DNA"/>
</dbReference>
<dbReference type="EMBL" id="CP026606">
    <property type="protein sequence ID" value="AVB76414.1"/>
    <property type="molecule type" value="Genomic_DNA"/>
</dbReference>
<reference evidence="4 7" key="3">
    <citation type="submission" date="2020-07" db="EMBL/GenBank/DDBJ databases">
        <title>Genomic Encyclopedia of Type Strains, Phase IV (KMG-V): Genome sequencing to study the core and pangenomes of soil and plant-associated prokaryotes.</title>
        <authorList>
            <person name="Whitman W."/>
        </authorList>
    </citation>
    <scope>NUCLEOTIDE SEQUENCE [LARGE SCALE GENOMIC DNA]</scope>
    <source>
        <strain evidence="4 7">C13</strain>
        <strain evidence="5 8">D1</strain>
    </source>
</reference>
<dbReference type="Pfam" id="PF00310">
    <property type="entry name" value="GATase_2"/>
    <property type="match status" value="1"/>
</dbReference>
<organism evidence="3 6">
    <name type="scientific">Methanococcus maripaludis</name>
    <name type="common">Methanococcus deltae</name>
    <dbReference type="NCBI Taxonomy" id="39152"/>
    <lineage>
        <taxon>Archaea</taxon>
        <taxon>Methanobacteriati</taxon>
        <taxon>Methanobacteriota</taxon>
        <taxon>Methanomada group</taxon>
        <taxon>Methanococci</taxon>
        <taxon>Methanococcales</taxon>
        <taxon>Methanococcaceae</taxon>
        <taxon>Methanococcus</taxon>
    </lineage>
</organism>
<dbReference type="EMBL" id="JACHED010000004">
    <property type="protein sequence ID" value="MBB6497685.1"/>
    <property type="molecule type" value="Genomic_DNA"/>
</dbReference>
<evidence type="ECO:0000256" key="1">
    <source>
        <dbReference type="PIRSR" id="PIRSR018774-1"/>
    </source>
</evidence>
<feature type="active site" description="For GATase activity" evidence="1">
    <location>
        <position position="2"/>
    </location>
</feature>
<dbReference type="Gene3D" id="3.60.20.10">
    <property type="entry name" value="Glutamine Phosphoribosylpyrophosphate, subunit 1, domain 1"/>
    <property type="match status" value="1"/>
</dbReference>
<dbReference type="KEGG" id="mmad:MMJJ_10140"/>
<dbReference type="EC" id="1.4.1.13" evidence="3"/>
<sequence length="363" mass="41356">MCGIIGFMSRTGRLISGDRIATALNCLKERGNGEGSGYVGYGIYPDYKDDYAIHVFLDATKDYDKIRHEVEEVLVKYGYILKDEEIPTEEGIIKKEQVSWRFFYRFDEKYKSVEEDMMVDIVMDINAKIDGAFVFSSGKNMGVFKAAAWPLEVAEYFKIDQYKGFQWLSHARYPTNTKGWWGGAHPFNLLGWSVVHNGEITSYGANKRYVESFGYKCKLLTDTEVVAYLFDLLIRKHKIPVEYAMSALAPRFWDEIESMSKEDKKIHEAIRMTYGGATMNGPFGIVVGTQEGMAFMNGEVEEGNTMVGLTDRIKLRPLVAAEKDDLLFVSSEESAIRKICPELDRVWMPDAGRMVIAKLEKKI</sequence>
<accession>A0A2L1CAP2</accession>
<dbReference type="InterPro" id="IPR012375">
    <property type="entry name" value="Glu_synth_lsu_1"/>
</dbReference>
<evidence type="ECO:0000313" key="8">
    <source>
        <dbReference type="Proteomes" id="UP000590564"/>
    </source>
</evidence>
<feature type="domain" description="Glutamine amidotransferase type-2" evidence="2">
    <location>
        <begin position="2"/>
        <end position="360"/>
    </location>
</feature>
<dbReference type="PIRSF" id="PIRSF018774">
    <property type="entry name" value="GOGAT_lg_dom1"/>
    <property type="match status" value="1"/>
</dbReference>
<evidence type="ECO:0000313" key="6">
    <source>
        <dbReference type="Proteomes" id="UP000239462"/>
    </source>
</evidence>
<evidence type="ECO:0000313" key="5">
    <source>
        <dbReference type="EMBL" id="MBB6497685.1"/>
    </source>
</evidence>
<dbReference type="GeneID" id="36102100"/>
<dbReference type="GO" id="GO:0004355">
    <property type="term" value="F:glutamate synthase (NADPH) activity"/>
    <property type="evidence" value="ECO:0007669"/>
    <property type="project" value="UniProtKB-EC"/>
</dbReference>
<name>A0A2L1CAP2_METMI</name>
<dbReference type="RefSeq" id="WP_104837943.1">
    <property type="nucleotide sequence ID" value="NZ_CP026606.1"/>
</dbReference>
<evidence type="ECO:0000313" key="3">
    <source>
        <dbReference type="EMBL" id="AVB76414.1"/>
    </source>
</evidence>
<dbReference type="PROSITE" id="PS51278">
    <property type="entry name" value="GATASE_TYPE_2"/>
    <property type="match status" value="1"/>
</dbReference>
<protein>
    <submittedName>
        <fullName evidence="3">Glutamate synthase [NADPH] large chain</fullName>
        <ecNumber evidence="3">1.4.1.13</ecNumber>
    </submittedName>
    <submittedName>
        <fullName evidence="4">Glutamate synthase domain-containing protein 1</fullName>
    </submittedName>
</protein>
<proteinExistence type="predicted"/>
<dbReference type="Proteomes" id="UP000239462">
    <property type="component" value="Chromosome"/>
</dbReference>
<dbReference type="Proteomes" id="UP000590564">
    <property type="component" value="Unassembled WGS sequence"/>
</dbReference>
<evidence type="ECO:0000313" key="4">
    <source>
        <dbReference type="EMBL" id="MBA2864776.1"/>
    </source>
</evidence>
<dbReference type="CDD" id="cd01907">
    <property type="entry name" value="GlxB"/>
    <property type="match status" value="1"/>
</dbReference>
<dbReference type="InterPro" id="IPR017932">
    <property type="entry name" value="GATase_2_dom"/>
</dbReference>
<reference evidence="3" key="2">
    <citation type="submission" date="2018-02" db="EMBL/GenBank/DDBJ databases">
        <title>Complete genome sequence of the Methanococcus maripaludis type strain JJ (DSM 2067), a model for selenoprotein synthesis in Archaea.</title>
        <authorList>
            <person name="Poehlein A."/>
            <person name="Heym D."/>
            <person name="Quitzke V."/>
            <person name="Fersch J."/>
            <person name="Daniel R."/>
            <person name="Rother M."/>
        </authorList>
    </citation>
    <scope>NUCLEOTIDE SEQUENCE [LARGE SCALE GENOMIC DNA]</scope>
    <source>
        <strain evidence="3">DSM 2067</strain>
    </source>
</reference>
<dbReference type="AlphaFoldDB" id="A0A2L1CAP2"/>
<keyword evidence="3" id="KW-0560">Oxidoreductase</keyword>
<evidence type="ECO:0000259" key="2">
    <source>
        <dbReference type="PROSITE" id="PS51278"/>
    </source>
</evidence>
<reference evidence="6" key="1">
    <citation type="journal article" date="2018" name="Genome Announc.">
        <title>Complete Genome Sequence of the Methanococcus maripaludis Type Strain JJ (DSM 2067), a Model for Selenoprotein Synthesis in Archaea.</title>
        <authorList>
            <person name="Poehlein A."/>
            <person name="Heym D."/>
            <person name="Quitzke V."/>
            <person name="Fersch J."/>
            <person name="Daniel R."/>
            <person name="Rother M."/>
        </authorList>
    </citation>
    <scope>NUCLEOTIDE SEQUENCE [LARGE SCALE GENOMIC DNA]</scope>
    <source>
        <strain evidence="6">DSM 2067</strain>
    </source>
</reference>
<gene>
    <name evidence="3" type="primary">gltA</name>
    <name evidence="4" type="ORF">HNP94_001804</name>
    <name evidence="5" type="ORF">HNP96_001733</name>
    <name evidence="3" type="ORF">MMJJ_10140</name>
</gene>
<dbReference type="InterPro" id="IPR029055">
    <property type="entry name" value="Ntn_hydrolases_N"/>
</dbReference>
<dbReference type="SUPFAM" id="SSF56235">
    <property type="entry name" value="N-terminal nucleophile aminohydrolases (Ntn hydrolases)"/>
    <property type="match status" value="1"/>
</dbReference>